<dbReference type="CDD" id="cd00077">
    <property type="entry name" value="HDc"/>
    <property type="match status" value="1"/>
</dbReference>
<dbReference type="InterPro" id="IPR004365">
    <property type="entry name" value="NA-bd_OB_tRNA"/>
</dbReference>
<dbReference type="SUPFAM" id="SSF109604">
    <property type="entry name" value="HD-domain/PDEase-like"/>
    <property type="match status" value="1"/>
</dbReference>
<evidence type="ECO:0000313" key="5">
    <source>
        <dbReference type="Proteomes" id="UP000214588"/>
    </source>
</evidence>
<feature type="domain" description="OB" evidence="2">
    <location>
        <begin position="31"/>
        <end position="95"/>
    </location>
</feature>
<evidence type="ECO:0000259" key="3">
    <source>
        <dbReference type="Pfam" id="PF01966"/>
    </source>
</evidence>
<dbReference type="PANTHER" id="PTHR37294">
    <property type="entry name" value="3'-5' EXORIBONUCLEASE YHAM"/>
    <property type="match status" value="1"/>
</dbReference>
<comment type="caution">
    <text evidence="4">The sequence shown here is derived from an EMBL/GenBank/DDBJ whole genome shotgun (WGS) entry which is preliminary data.</text>
</comment>
<dbReference type="OrthoDB" id="9778453at2"/>
<organism evidence="4 5">
    <name type="scientific">Natranaerobius trueperi</name>
    <dbReference type="NCBI Taxonomy" id="759412"/>
    <lineage>
        <taxon>Bacteria</taxon>
        <taxon>Bacillati</taxon>
        <taxon>Bacillota</taxon>
        <taxon>Clostridia</taxon>
        <taxon>Natranaerobiales</taxon>
        <taxon>Natranaerobiaceae</taxon>
        <taxon>Natranaerobius</taxon>
    </lineage>
</organism>
<evidence type="ECO:0000259" key="2">
    <source>
        <dbReference type="Pfam" id="PF01336"/>
    </source>
</evidence>
<evidence type="ECO:0000313" key="4">
    <source>
        <dbReference type="EMBL" id="OWZ84528.1"/>
    </source>
</evidence>
<sequence length="345" mass="39517">MDKEQFIKSVIVGDRIDTSFVVVEKKMMEFSTHKRAGEQFMLLRLRDNTGTIKAVLWDNAEQVAPYINEDSVVWITGKTQEYNGLQIIIDEIKPIADQNIDLTPFVPVSVYSPQELSTKIQKKIHTVENNFIKQLLTNIYNDKEIFSAYLKAPGGKKVHHNYLGGLAEHSIEILDLVTSFYQQYPNRLNWDLLVAGGMLHDIGKIYEYDLSSPSFQLTDEGKLIGHISLGEELIRKKISEIPGFPSELAMELRHMMLSHHGEKEWGSPEVPKTFNALCLFYGDLISSRLNQVNKLFSEADNSSEEISWTNYDPLLKRAFYFSEVESSKEVFSQEEQISFECFGNN</sequence>
<feature type="domain" description="HD" evidence="3">
    <location>
        <begin position="167"/>
        <end position="279"/>
    </location>
</feature>
<dbReference type="InterPro" id="IPR006674">
    <property type="entry name" value="HD_domain"/>
</dbReference>
<dbReference type="Pfam" id="PF01336">
    <property type="entry name" value="tRNA_anti-codon"/>
    <property type="match status" value="1"/>
</dbReference>
<dbReference type="GO" id="GO:0031125">
    <property type="term" value="P:rRNA 3'-end processing"/>
    <property type="evidence" value="ECO:0007669"/>
    <property type="project" value="TreeGrafter"/>
</dbReference>
<dbReference type="Gene3D" id="1.10.3210.10">
    <property type="entry name" value="Hypothetical protein af1432"/>
    <property type="match status" value="1"/>
</dbReference>
<name>A0A226BZQ0_9FIRM</name>
<dbReference type="GO" id="GO:0016787">
    <property type="term" value="F:hydrolase activity"/>
    <property type="evidence" value="ECO:0007669"/>
    <property type="project" value="UniProtKB-KW"/>
</dbReference>
<protein>
    <submittedName>
        <fullName evidence="4">Metal-dependent phosphohydrolase</fullName>
    </submittedName>
</protein>
<dbReference type="PANTHER" id="PTHR37294:SF1">
    <property type="entry name" value="3'-5' EXORIBONUCLEASE YHAM"/>
    <property type="match status" value="1"/>
</dbReference>
<proteinExistence type="predicted"/>
<dbReference type="AlphaFoldDB" id="A0A226BZQ0"/>
<dbReference type="EMBL" id="NIQC01000004">
    <property type="protein sequence ID" value="OWZ84528.1"/>
    <property type="molecule type" value="Genomic_DNA"/>
</dbReference>
<dbReference type="InterPro" id="IPR012340">
    <property type="entry name" value="NA-bd_OB-fold"/>
</dbReference>
<dbReference type="Proteomes" id="UP000214588">
    <property type="component" value="Unassembled WGS sequence"/>
</dbReference>
<evidence type="ECO:0000256" key="1">
    <source>
        <dbReference type="ARBA" id="ARBA00022801"/>
    </source>
</evidence>
<dbReference type="Pfam" id="PF01966">
    <property type="entry name" value="HD"/>
    <property type="match status" value="1"/>
</dbReference>
<accession>A0A226BZQ0</accession>
<dbReference type="SUPFAM" id="SSF50249">
    <property type="entry name" value="Nucleic acid-binding proteins"/>
    <property type="match status" value="1"/>
</dbReference>
<keyword evidence="5" id="KW-1185">Reference proteome</keyword>
<dbReference type="InterPro" id="IPR003607">
    <property type="entry name" value="HD/PDEase_dom"/>
</dbReference>
<dbReference type="RefSeq" id="WP_089022858.1">
    <property type="nucleotide sequence ID" value="NZ_NIQC01000004.1"/>
</dbReference>
<reference evidence="4 5" key="1">
    <citation type="submission" date="2017-06" db="EMBL/GenBank/DDBJ databases">
        <title>Draft Genome Sequence of Natranaerobius trueperi halophilic, alkalithermophilic bacteria from soda lakes.</title>
        <authorList>
            <person name="Zhao B."/>
        </authorList>
    </citation>
    <scope>NUCLEOTIDE SEQUENCE [LARGE SCALE GENOMIC DNA]</scope>
    <source>
        <strain evidence="4 5">DSM 18760</strain>
    </source>
</reference>
<keyword evidence="1 4" id="KW-0378">Hydrolase</keyword>
<dbReference type="GO" id="GO:0003676">
    <property type="term" value="F:nucleic acid binding"/>
    <property type="evidence" value="ECO:0007669"/>
    <property type="project" value="InterPro"/>
</dbReference>
<gene>
    <name evidence="4" type="ORF">CDO51_03240</name>
</gene>
<dbReference type="InterPro" id="IPR050798">
    <property type="entry name" value="YhaM_exoribonuc/phosphodiest"/>
</dbReference>
<dbReference type="Gene3D" id="2.40.50.140">
    <property type="entry name" value="Nucleic acid-binding proteins"/>
    <property type="match status" value="1"/>
</dbReference>